<evidence type="ECO:0000256" key="8">
    <source>
        <dbReference type="PROSITE-ProRule" id="PRU00706"/>
    </source>
</evidence>
<comment type="catalytic activity">
    <reaction evidence="1">
        <text>a 2'-deoxyribonucleoside 5'-diphosphate + ATP = a 2'-deoxyribonucleoside 5'-triphosphate + ADP</text>
        <dbReference type="Rhea" id="RHEA:44640"/>
        <dbReference type="ChEBI" id="CHEBI:30616"/>
        <dbReference type="ChEBI" id="CHEBI:61560"/>
        <dbReference type="ChEBI" id="CHEBI:73316"/>
        <dbReference type="ChEBI" id="CHEBI:456216"/>
        <dbReference type="EC" id="2.7.4.6"/>
    </reaction>
</comment>
<name>A0AAW1PSK1_9CHLO</name>
<dbReference type="Pfam" id="PF00334">
    <property type="entry name" value="NDK"/>
    <property type="match status" value="2"/>
</dbReference>
<proteinExistence type="inferred from homology"/>
<dbReference type="InterPro" id="IPR036850">
    <property type="entry name" value="NDK-like_dom_sf"/>
</dbReference>
<evidence type="ECO:0000256" key="3">
    <source>
        <dbReference type="ARBA" id="ARBA00004138"/>
    </source>
</evidence>
<evidence type="ECO:0000256" key="6">
    <source>
        <dbReference type="ARBA" id="ARBA00023212"/>
    </source>
</evidence>
<evidence type="ECO:0000256" key="1">
    <source>
        <dbReference type="ARBA" id="ARBA00000082"/>
    </source>
</evidence>
<dbReference type="SUPFAM" id="SSF54919">
    <property type="entry name" value="Nucleoside diphosphate kinase, NDK"/>
    <property type="match status" value="2"/>
</dbReference>
<comment type="caution">
    <text evidence="8">Lacks conserved residue(s) required for the propagation of feature annotation.</text>
</comment>
<dbReference type="PANTHER" id="PTHR43109:SF2">
    <property type="entry name" value="NUCLEOSIDE DIPHOSPHATE KINASE 7"/>
    <property type="match status" value="1"/>
</dbReference>
<dbReference type="AlphaFoldDB" id="A0AAW1PSK1"/>
<protein>
    <recommendedName>
        <fullName evidence="9">DM10 domain-containing protein</fullName>
    </recommendedName>
</protein>
<evidence type="ECO:0000256" key="2">
    <source>
        <dbReference type="ARBA" id="ARBA00000937"/>
    </source>
</evidence>
<dbReference type="SMART" id="SM00676">
    <property type="entry name" value="DM10"/>
    <property type="match status" value="1"/>
</dbReference>
<comment type="subcellular location">
    <subcellularLocation>
        <location evidence="3">Cell projection</location>
        <location evidence="3">Cilium</location>
    </subcellularLocation>
    <subcellularLocation>
        <location evidence="4">Cytoplasm</location>
        <location evidence="4">Cytoskeleton</location>
    </subcellularLocation>
</comment>
<gene>
    <name evidence="10" type="ORF">WJX73_010291</name>
</gene>
<evidence type="ECO:0000256" key="7">
    <source>
        <dbReference type="ARBA" id="ARBA00023273"/>
    </source>
</evidence>
<keyword evidence="7" id="KW-0966">Cell projection</keyword>
<accession>A0AAW1PSK1</accession>
<keyword evidence="6" id="KW-0206">Cytoskeleton</keyword>
<dbReference type="PANTHER" id="PTHR43109">
    <property type="entry name" value="NUCLEOSIDE DIPHOSPHATE KINASE 7"/>
    <property type="match status" value="1"/>
</dbReference>
<dbReference type="GO" id="GO:0004550">
    <property type="term" value="F:nucleoside diphosphate kinase activity"/>
    <property type="evidence" value="ECO:0007669"/>
    <property type="project" value="UniProtKB-EC"/>
</dbReference>
<evidence type="ECO:0000259" key="9">
    <source>
        <dbReference type="PROSITE" id="PS51336"/>
    </source>
</evidence>
<dbReference type="InterPro" id="IPR006602">
    <property type="entry name" value="DM10_dom"/>
</dbReference>
<evidence type="ECO:0000313" key="10">
    <source>
        <dbReference type="EMBL" id="KAK9810942.1"/>
    </source>
</evidence>
<dbReference type="GO" id="GO:0005879">
    <property type="term" value="C:axonemal microtubule"/>
    <property type="evidence" value="ECO:0007669"/>
    <property type="project" value="TreeGrafter"/>
</dbReference>
<dbReference type="PROSITE" id="PS51374">
    <property type="entry name" value="NDPK_LIKE"/>
    <property type="match status" value="1"/>
</dbReference>
<evidence type="ECO:0000313" key="11">
    <source>
        <dbReference type="Proteomes" id="UP001465755"/>
    </source>
</evidence>
<reference evidence="10 11" key="1">
    <citation type="journal article" date="2024" name="Nat. Commun.">
        <title>Phylogenomics reveals the evolutionary origins of lichenization in chlorophyte algae.</title>
        <authorList>
            <person name="Puginier C."/>
            <person name="Libourel C."/>
            <person name="Otte J."/>
            <person name="Skaloud P."/>
            <person name="Haon M."/>
            <person name="Grisel S."/>
            <person name="Petersen M."/>
            <person name="Berrin J.G."/>
            <person name="Delaux P.M."/>
            <person name="Dal Grande F."/>
            <person name="Keller J."/>
        </authorList>
    </citation>
    <scope>NUCLEOTIDE SEQUENCE [LARGE SCALE GENOMIC DNA]</scope>
    <source>
        <strain evidence="10 11">SAG 2036</strain>
    </source>
</reference>
<keyword evidence="5" id="KW-0963">Cytoplasm</keyword>
<dbReference type="EMBL" id="JALJOQ010000013">
    <property type="protein sequence ID" value="KAK9810942.1"/>
    <property type="molecule type" value="Genomic_DNA"/>
</dbReference>
<dbReference type="CDD" id="cd04412">
    <property type="entry name" value="NDPk7B"/>
    <property type="match status" value="1"/>
</dbReference>
<comment type="caution">
    <text evidence="10">The sequence shown here is derived from an EMBL/GenBank/DDBJ whole genome shotgun (WGS) entry which is preliminary data.</text>
</comment>
<dbReference type="InterPro" id="IPR034907">
    <property type="entry name" value="NDK-like_dom"/>
</dbReference>
<dbReference type="Proteomes" id="UP001465755">
    <property type="component" value="Unassembled WGS sequence"/>
</dbReference>
<comment type="catalytic activity">
    <reaction evidence="2">
        <text>a ribonucleoside 5'-diphosphate + ATP = a ribonucleoside 5'-triphosphate + ADP</text>
        <dbReference type="Rhea" id="RHEA:18113"/>
        <dbReference type="ChEBI" id="CHEBI:30616"/>
        <dbReference type="ChEBI" id="CHEBI:57930"/>
        <dbReference type="ChEBI" id="CHEBI:61557"/>
        <dbReference type="ChEBI" id="CHEBI:456216"/>
        <dbReference type="EC" id="2.7.4.6"/>
    </reaction>
</comment>
<evidence type="ECO:0000256" key="4">
    <source>
        <dbReference type="ARBA" id="ARBA00004245"/>
    </source>
</evidence>
<evidence type="ECO:0000256" key="5">
    <source>
        <dbReference type="ARBA" id="ARBA00022490"/>
    </source>
</evidence>
<organism evidence="10 11">
    <name type="scientific">Symbiochloris irregularis</name>
    <dbReference type="NCBI Taxonomy" id="706552"/>
    <lineage>
        <taxon>Eukaryota</taxon>
        <taxon>Viridiplantae</taxon>
        <taxon>Chlorophyta</taxon>
        <taxon>core chlorophytes</taxon>
        <taxon>Trebouxiophyceae</taxon>
        <taxon>Trebouxiales</taxon>
        <taxon>Trebouxiaceae</taxon>
        <taxon>Symbiochloris</taxon>
    </lineage>
</organism>
<comment type="similarity">
    <text evidence="8">Belongs to the NDK family.</text>
</comment>
<dbReference type="PROSITE" id="PS51336">
    <property type="entry name" value="DM10"/>
    <property type="match status" value="1"/>
</dbReference>
<dbReference type="Gene3D" id="3.30.70.141">
    <property type="entry name" value="Nucleoside diphosphate kinase-like domain"/>
    <property type="match status" value="2"/>
</dbReference>
<dbReference type="InterPro" id="IPR037993">
    <property type="entry name" value="NDPk7B"/>
</dbReference>
<dbReference type="SMART" id="SM00562">
    <property type="entry name" value="NDK"/>
    <property type="match status" value="1"/>
</dbReference>
<sequence>MGTEDRFAFSVEWLDPMSGVTWKYNLLHQPSSMEIEMFDVKARRTFLKKTRYESLPTEQLRPGNTVVVYGRQLKVLDYADAFTRRQLEWQQQRTCVVIKPFAVDLLGDILSALHEAGFLLQGVQMCLLTSTFAQQLWQHDVPSHELGDLVSELIAGPVVALDLVAEDAFRRWEAFQQHLSGGKINLGDACVGSTGPAVAGHQLSQLFTPSGQVQLSFQGTGTTLCVIKPHAVAQGFAGPILTTLGQHFRVTGVRSATLELAEASSFLEVYREVLPGGELSAMIKELIAGPCLAIELASQDSASQDGTSSSGYYSTVEALRSLCGPHDPQMARDLRPHTLRALYGRDKAQNAVHCTDLEEDAPLETGFFFTIMH</sequence>
<feature type="domain" description="DM10" evidence="9">
    <location>
        <begin position="3"/>
        <end position="91"/>
    </location>
</feature>
<keyword evidence="11" id="KW-1185">Reference proteome</keyword>